<dbReference type="AlphaFoldDB" id="X7EGT8"/>
<sequence length="175" mass="19595">MISRRHIHEGTVSEAFYSECERYRYGLSRVWDESVPPVLFVMLNPSTATELANDPTIHRCETRAQRMGAGGVSIANLFAFRATKPSDLKRAEDPEGPENAALLADWHDRAAWTIAAWGVHGGFREAGQRAARSMADLWHLGTTKDGHPRHPLYVSYKIDPVLWLISDRYAPLPAA</sequence>
<dbReference type="InterPro" id="IPR012441">
    <property type="entry name" value="DUF1643"/>
</dbReference>
<dbReference type="PATRIC" id="fig|1449350.3.peg.1577"/>
<dbReference type="STRING" id="1449350.OCH239_17875"/>
<dbReference type="eggNOG" id="COG4333">
    <property type="taxonomic scope" value="Bacteria"/>
</dbReference>
<accession>X7EGT8</accession>
<reference evidence="1 2" key="1">
    <citation type="submission" date="2014-01" db="EMBL/GenBank/DDBJ databases">
        <title>Roseivivax halodurans JCM 10272 Genome Sequencing.</title>
        <authorList>
            <person name="Lai Q."/>
            <person name="Li G."/>
            <person name="Shao Z."/>
        </authorList>
    </citation>
    <scope>NUCLEOTIDE SEQUENCE [LARGE SCALE GENOMIC DNA]</scope>
    <source>
        <strain evidence="1 2">JCM 10272</strain>
    </source>
</reference>
<name>X7EGT8_9RHOB</name>
<dbReference type="Pfam" id="PF07799">
    <property type="entry name" value="DUF1643"/>
    <property type="match status" value="1"/>
</dbReference>
<keyword evidence="2" id="KW-1185">Reference proteome</keyword>
<organism evidence="1 2">
    <name type="scientific">Roseivivax halodurans JCM 10272</name>
    <dbReference type="NCBI Taxonomy" id="1449350"/>
    <lineage>
        <taxon>Bacteria</taxon>
        <taxon>Pseudomonadati</taxon>
        <taxon>Pseudomonadota</taxon>
        <taxon>Alphaproteobacteria</taxon>
        <taxon>Rhodobacterales</taxon>
        <taxon>Roseobacteraceae</taxon>
        <taxon>Roseivivax</taxon>
    </lineage>
</organism>
<protein>
    <recommendedName>
        <fullName evidence="3">DUF1643 domain-containing protein</fullName>
    </recommendedName>
</protein>
<dbReference type="EMBL" id="JALZ01000006">
    <property type="protein sequence ID" value="ETX15152.1"/>
    <property type="molecule type" value="Genomic_DNA"/>
</dbReference>
<comment type="caution">
    <text evidence="1">The sequence shown here is derived from an EMBL/GenBank/DDBJ whole genome shotgun (WGS) entry which is preliminary data.</text>
</comment>
<proteinExistence type="predicted"/>
<evidence type="ECO:0000313" key="2">
    <source>
        <dbReference type="Proteomes" id="UP000022447"/>
    </source>
</evidence>
<dbReference type="Proteomes" id="UP000022447">
    <property type="component" value="Unassembled WGS sequence"/>
</dbReference>
<evidence type="ECO:0008006" key="3">
    <source>
        <dbReference type="Google" id="ProtNLM"/>
    </source>
</evidence>
<dbReference type="OrthoDB" id="9807577at2"/>
<evidence type="ECO:0000313" key="1">
    <source>
        <dbReference type="EMBL" id="ETX15152.1"/>
    </source>
</evidence>
<dbReference type="RefSeq" id="WP_037260609.1">
    <property type="nucleotide sequence ID" value="NZ_JALZ01000006.1"/>
</dbReference>
<gene>
    <name evidence="1" type="ORF">OCH239_17875</name>
</gene>